<sequence>MILEDKQTCCFMHLVERFIADNNNYLLPVKQYMNTVPNKVLLGYYDDEYIYLIPSVVIGMCDKLLVENNLATFNMQTVLKQLFALNYIKVHWIMSKEVRYRPQKRIGSTKRRYITFHRRVFPKSIRERGRV</sequence>
<evidence type="ECO:0000313" key="1">
    <source>
        <dbReference type="EMBL" id="MCQ5153316.1"/>
    </source>
</evidence>
<reference evidence="2" key="2">
    <citation type="submission" date="2023-01" db="EMBL/GenBank/DDBJ databases">
        <title>Human gut microbiome strain richness.</title>
        <authorList>
            <person name="Chen-Liaw A."/>
        </authorList>
    </citation>
    <scope>NUCLEOTIDE SEQUENCE</scope>
    <source>
        <strain evidence="2">1001275st1_F4_1001275B_160808</strain>
    </source>
</reference>
<dbReference type="Proteomes" id="UP001206236">
    <property type="component" value="Unassembled WGS sequence"/>
</dbReference>
<name>A0AAW6E7N7_9FIRM</name>
<organism evidence="2 3">
    <name type="scientific">Ruminococcus bicirculans</name>
    <name type="common">ex Wegman et al. 2014</name>
    <dbReference type="NCBI Taxonomy" id="1160721"/>
    <lineage>
        <taxon>Bacteria</taxon>
        <taxon>Bacillati</taxon>
        <taxon>Bacillota</taxon>
        <taxon>Clostridia</taxon>
        <taxon>Eubacteriales</taxon>
        <taxon>Oscillospiraceae</taxon>
        <taxon>Ruminococcus</taxon>
    </lineage>
</organism>
<dbReference type="AlphaFoldDB" id="A0AAW6E7N7"/>
<evidence type="ECO:0000313" key="3">
    <source>
        <dbReference type="Proteomes" id="UP001211015"/>
    </source>
</evidence>
<evidence type="ECO:0000313" key="2">
    <source>
        <dbReference type="EMBL" id="MDB8745061.1"/>
    </source>
</evidence>
<reference evidence="1" key="1">
    <citation type="submission" date="2022-06" db="EMBL/GenBank/DDBJ databases">
        <title>Isolation of gut microbiota from human fecal samples.</title>
        <authorList>
            <person name="Pamer E.G."/>
            <person name="Barat B."/>
            <person name="Waligurski E."/>
            <person name="Medina S."/>
            <person name="Paddock L."/>
            <person name="Mostad J."/>
        </authorList>
    </citation>
    <scope>NUCLEOTIDE SEQUENCE</scope>
    <source>
        <strain evidence="1">DFI.5.57</strain>
    </source>
</reference>
<dbReference type="RefSeq" id="WP_195388690.1">
    <property type="nucleotide sequence ID" value="NZ_DAWEGH010000122.1"/>
</dbReference>
<accession>A0AAW6E7N7</accession>
<proteinExistence type="predicted"/>
<dbReference type="EMBL" id="JAQMLV010000010">
    <property type="protein sequence ID" value="MDB8745061.1"/>
    <property type="molecule type" value="Genomic_DNA"/>
</dbReference>
<dbReference type="EMBL" id="JANGCN010000016">
    <property type="protein sequence ID" value="MCQ5153316.1"/>
    <property type="molecule type" value="Genomic_DNA"/>
</dbReference>
<dbReference type="Proteomes" id="UP001211015">
    <property type="component" value="Unassembled WGS sequence"/>
</dbReference>
<protein>
    <submittedName>
        <fullName evidence="2">Uncharacterized protein</fullName>
    </submittedName>
</protein>
<comment type="caution">
    <text evidence="2">The sequence shown here is derived from an EMBL/GenBank/DDBJ whole genome shotgun (WGS) entry which is preliminary data.</text>
</comment>
<gene>
    <name evidence="1" type="ORF">NE632_08325</name>
    <name evidence="2" type="ORF">PNU62_08550</name>
</gene>